<sequence>MRRTDITTDDRLLPVLLLCAQAAVWPGAALVRGNLPSASALLVAALVAGPVTAALALRRTRPVVTLTLVAVACALGAGALPTGGTAVFGTAGVALALFTVATERDTFTTVLCVLSLAVWQALQDITLHGLRDHDGLDLALTALLYGSACGAGFFVRRTRLARRTAELLLKRAESERHRLPAAERRRMERELHDVSAHHLTAVVVTAGAALGLRERRPELAAEALEFAVDTGREVTRALGAVRAPAPSREDLPSPEERLLDLVAGFRRLDQEVDCEIDPLPDGAVADAVYGIVREGLTNVARHAPGAHTRVLVRYGDTRTDVAVISAAPPAGAAAHGAGLGGGRGQGFLRSRAREAGGTLHSGPTAEGGWEVSAVLPGRTAAPVERSLPRAYRAAQLIAAAGLVLQPLLPALIFRAETASSGGRVSAGLLFALLAAAQAVALLWLRRAPRITQGTLLALALLWPVAMTVGHYTGPALLPPALSTLATCTALATNTARRTAADDSPSQDRGLPSPSAAAHGVGSVVAVLVRGVTRPFRSVGGARNSAAAGDSPSDDRVVPAPAVVATGVAAVVAVLVRGVRRPFRAVGGARNSAAARVFPPWERVLPVLAVVVHGVAVAAAVLDRGTTLPFWAVALGAGGGATLVVVAAIWAGSVRGRRDRADRGTHDERLAAWTEEAVRDAWAERRRIAAGLETTVLSRTADMVAEAEAGRLDETAERAREALAAMRALLDAVRQPEEEGGEGGAGPELRPQPTLQALDLLAHQCRATGREVEIRLTERVPEHLPTAVDLAAYHAAETVLAAGGEDPAVLELDATDGTLTLTATGVPRAAGSAVRERLAARVEALGGTLTTDGPGTVHLRLPFAPVGEERGRGE</sequence>
<name>A0AAU2A2N1_9ACTN</name>
<evidence type="ECO:0000256" key="6">
    <source>
        <dbReference type="ARBA" id="ARBA00022777"/>
    </source>
</evidence>
<dbReference type="Gene3D" id="3.30.565.10">
    <property type="entry name" value="Histidine kinase-like ATPase, C-terminal domain"/>
    <property type="match status" value="1"/>
</dbReference>
<feature type="transmembrane region" description="Helical" evidence="10">
    <location>
        <begin position="136"/>
        <end position="155"/>
    </location>
</feature>
<dbReference type="InterPro" id="IPR050482">
    <property type="entry name" value="Sensor_HK_TwoCompSys"/>
</dbReference>
<dbReference type="Gene3D" id="1.20.5.1930">
    <property type="match status" value="1"/>
</dbReference>
<feature type="transmembrane region" description="Helical" evidence="10">
    <location>
        <begin position="557"/>
        <end position="575"/>
    </location>
</feature>
<keyword evidence="7" id="KW-0067">ATP-binding</keyword>
<dbReference type="GO" id="GO:0000155">
    <property type="term" value="F:phosphorelay sensor kinase activity"/>
    <property type="evidence" value="ECO:0007669"/>
    <property type="project" value="InterPro"/>
</dbReference>
<keyword evidence="6 12" id="KW-0418">Kinase</keyword>
<dbReference type="GO" id="GO:0016020">
    <property type="term" value="C:membrane"/>
    <property type="evidence" value="ECO:0007669"/>
    <property type="project" value="InterPro"/>
</dbReference>
<feature type="transmembrane region" description="Helical" evidence="10">
    <location>
        <begin position="63"/>
        <end position="80"/>
    </location>
</feature>
<feature type="transmembrane region" description="Helical" evidence="10">
    <location>
        <begin position="12"/>
        <end position="31"/>
    </location>
</feature>
<keyword evidence="10" id="KW-1133">Transmembrane helix</keyword>
<evidence type="ECO:0000256" key="2">
    <source>
        <dbReference type="ARBA" id="ARBA00012438"/>
    </source>
</evidence>
<keyword evidence="8" id="KW-0902">Two-component regulatory system</keyword>
<evidence type="ECO:0000256" key="5">
    <source>
        <dbReference type="ARBA" id="ARBA00022741"/>
    </source>
</evidence>
<keyword evidence="3" id="KW-0597">Phosphoprotein</keyword>
<dbReference type="AlphaFoldDB" id="A0AAU2A2N1"/>
<dbReference type="PANTHER" id="PTHR24421">
    <property type="entry name" value="NITRATE/NITRITE SENSOR PROTEIN NARX-RELATED"/>
    <property type="match status" value="1"/>
</dbReference>
<keyword evidence="10" id="KW-0472">Membrane</keyword>
<evidence type="ECO:0000313" key="12">
    <source>
        <dbReference type="EMBL" id="WTT18131.1"/>
    </source>
</evidence>
<dbReference type="GO" id="GO:0046983">
    <property type="term" value="F:protein dimerization activity"/>
    <property type="evidence" value="ECO:0007669"/>
    <property type="project" value="InterPro"/>
</dbReference>
<feature type="domain" description="Signal transduction histidine kinase subgroup 3 dimerisation and phosphoacceptor" evidence="11">
    <location>
        <begin position="183"/>
        <end position="235"/>
    </location>
</feature>
<evidence type="ECO:0000256" key="9">
    <source>
        <dbReference type="SAM" id="MobiDB-lite"/>
    </source>
</evidence>
<feature type="transmembrane region" description="Helical" evidence="10">
    <location>
        <begin position="393"/>
        <end position="412"/>
    </location>
</feature>
<dbReference type="Pfam" id="PF07730">
    <property type="entry name" value="HisKA_3"/>
    <property type="match status" value="1"/>
</dbReference>
<evidence type="ECO:0000256" key="3">
    <source>
        <dbReference type="ARBA" id="ARBA00022553"/>
    </source>
</evidence>
<feature type="transmembrane region" description="Helical" evidence="10">
    <location>
        <begin position="37"/>
        <end position="56"/>
    </location>
</feature>
<comment type="catalytic activity">
    <reaction evidence="1">
        <text>ATP + protein L-histidine = ADP + protein N-phospho-L-histidine.</text>
        <dbReference type="EC" id="2.7.13.3"/>
    </reaction>
</comment>
<dbReference type="GO" id="GO:0005524">
    <property type="term" value="F:ATP binding"/>
    <property type="evidence" value="ECO:0007669"/>
    <property type="project" value="UniProtKB-KW"/>
</dbReference>
<keyword evidence="10" id="KW-0812">Transmembrane</keyword>
<keyword evidence="5" id="KW-0547">Nucleotide-binding</keyword>
<feature type="transmembrane region" description="Helical" evidence="10">
    <location>
        <begin position="603"/>
        <end position="621"/>
    </location>
</feature>
<feature type="transmembrane region" description="Helical" evidence="10">
    <location>
        <begin position="455"/>
        <end position="473"/>
    </location>
</feature>
<reference evidence="12" key="1">
    <citation type="submission" date="2022-10" db="EMBL/GenBank/DDBJ databases">
        <title>The complete genomes of actinobacterial strains from the NBC collection.</title>
        <authorList>
            <person name="Joergensen T.S."/>
            <person name="Alvarez Arevalo M."/>
            <person name="Sterndorff E.B."/>
            <person name="Faurdal D."/>
            <person name="Vuksanovic O."/>
            <person name="Mourched A.-S."/>
            <person name="Charusanti P."/>
            <person name="Shaw S."/>
            <person name="Blin K."/>
            <person name="Weber T."/>
        </authorList>
    </citation>
    <scope>NUCLEOTIDE SEQUENCE</scope>
    <source>
        <strain evidence="12">NBC_00093</strain>
    </source>
</reference>
<evidence type="ECO:0000259" key="11">
    <source>
        <dbReference type="Pfam" id="PF07730"/>
    </source>
</evidence>
<evidence type="ECO:0000256" key="10">
    <source>
        <dbReference type="SAM" id="Phobius"/>
    </source>
</evidence>
<keyword evidence="4" id="KW-0808">Transferase</keyword>
<feature type="transmembrane region" description="Helical" evidence="10">
    <location>
        <begin position="424"/>
        <end position="443"/>
    </location>
</feature>
<accession>A0AAU2A2N1</accession>
<evidence type="ECO:0000256" key="7">
    <source>
        <dbReference type="ARBA" id="ARBA00022840"/>
    </source>
</evidence>
<evidence type="ECO:0000256" key="8">
    <source>
        <dbReference type="ARBA" id="ARBA00023012"/>
    </source>
</evidence>
<proteinExistence type="predicted"/>
<gene>
    <name evidence="12" type="ORF">OHA22_22630</name>
</gene>
<dbReference type="EMBL" id="CP108222">
    <property type="protein sequence ID" value="WTT18131.1"/>
    <property type="molecule type" value="Genomic_DNA"/>
</dbReference>
<evidence type="ECO:0000256" key="1">
    <source>
        <dbReference type="ARBA" id="ARBA00000085"/>
    </source>
</evidence>
<dbReference type="CDD" id="cd16917">
    <property type="entry name" value="HATPase_UhpB-NarQ-NarX-like"/>
    <property type="match status" value="1"/>
</dbReference>
<dbReference type="InterPro" id="IPR036890">
    <property type="entry name" value="HATPase_C_sf"/>
</dbReference>
<protein>
    <recommendedName>
        <fullName evidence="2">histidine kinase</fullName>
        <ecNumber evidence="2">2.7.13.3</ecNumber>
    </recommendedName>
</protein>
<dbReference type="PANTHER" id="PTHR24421:SF10">
    <property type="entry name" value="NITRATE_NITRITE SENSOR PROTEIN NARQ"/>
    <property type="match status" value="1"/>
</dbReference>
<feature type="region of interest" description="Disordered" evidence="9">
    <location>
        <begin position="495"/>
        <end position="516"/>
    </location>
</feature>
<dbReference type="InterPro" id="IPR011712">
    <property type="entry name" value="Sig_transdc_His_kin_sub3_dim/P"/>
</dbReference>
<feature type="transmembrane region" description="Helical" evidence="10">
    <location>
        <begin position="627"/>
        <end position="650"/>
    </location>
</feature>
<dbReference type="EC" id="2.7.13.3" evidence="2"/>
<organism evidence="12">
    <name type="scientific">Streptomyces sp. NBC_00093</name>
    <dbReference type="NCBI Taxonomy" id="2975649"/>
    <lineage>
        <taxon>Bacteria</taxon>
        <taxon>Bacillati</taxon>
        <taxon>Actinomycetota</taxon>
        <taxon>Actinomycetes</taxon>
        <taxon>Kitasatosporales</taxon>
        <taxon>Streptomycetaceae</taxon>
        <taxon>Streptomyces</taxon>
    </lineage>
</organism>
<evidence type="ECO:0000256" key="4">
    <source>
        <dbReference type="ARBA" id="ARBA00022679"/>
    </source>
</evidence>